<dbReference type="OrthoDB" id="561218at2759"/>
<dbReference type="AlphaFoldDB" id="A0A0D2MS28"/>
<reference evidence="2 3" key="1">
    <citation type="journal article" date="2013" name="BMC Genomics">
        <title>Reconstruction of the lipid metabolism for the microalga Monoraphidium neglectum from its genome sequence reveals characteristics suitable for biofuel production.</title>
        <authorList>
            <person name="Bogen C."/>
            <person name="Al-Dilaimi A."/>
            <person name="Albersmeier A."/>
            <person name="Wichmann J."/>
            <person name="Grundmann M."/>
            <person name="Rupp O."/>
            <person name="Lauersen K.J."/>
            <person name="Blifernez-Klassen O."/>
            <person name="Kalinowski J."/>
            <person name="Goesmann A."/>
            <person name="Mussgnug J.H."/>
            <person name="Kruse O."/>
        </authorList>
    </citation>
    <scope>NUCLEOTIDE SEQUENCE [LARGE SCALE GENOMIC DNA]</scope>
    <source>
        <strain evidence="2 3">SAG 48.87</strain>
    </source>
</reference>
<evidence type="ECO:0000256" key="1">
    <source>
        <dbReference type="SAM" id="MobiDB-lite"/>
    </source>
</evidence>
<name>A0A0D2MS28_9CHLO</name>
<protein>
    <submittedName>
        <fullName evidence="2">Uncharacterized protein</fullName>
    </submittedName>
</protein>
<accession>A0A0D2MS28</accession>
<gene>
    <name evidence="2" type="ORF">MNEG_4769</name>
</gene>
<dbReference type="EMBL" id="KK100897">
    <property type="protein sequence ID" value="KIZ03187.1"/>
    <property type="molecule type" value="Genomic_DNA"/>
</dbReference>
<dbReference type="RefSeq" id="XP_013902206.1">
    <property type="nucleotide sequence ID" value="XM_014046752.1"/>
</dbReference>
<proteinExistence type="predicted"/>
<evidence type="ECO:0000313" key="3">
    <source>
        <dbReference type="Proteomes" id="UP000054498"/>
    </source>
</evidence>
<sequence>MPPRASKSKSQPVDGVADKAAKRAKRQPATADSAAADPVGTACARAVKRFNLLAVPHRDQDEAAWESYIKAREQAVQDAGCDGEYGEDDDDEQQLITRPRVHDAARTALEDCQRLSDEDCRLLLRTTVITTAEVYHVQGDEVRGLEVQARVFAVDGPNVVDTRHDYHHRTRRVSRGVTAKHFAEIKISVGRPAGPQPADKSRDWLRAWRVTMANTRHYREVRTFGLRASHIQQIRRALFTGPAGEKISRKLSDYELMTWLLAAAGYSSGYSPYCFDVRHACDGWDGVNLRRVCGAATAEDTDWEEDALEASDDSDEDEASDYSDEYEESDEDDDEDGSEDGGPSEDPYTPRWHWC</sequence>
<organism evidence="2 3">
    <name type="scientific">Monoraphidium neglectum</name>
    <dbReference type="NCBI Taxonomy" id="145388"/>
    <lineage>
        <taxon>Eukaryota</taxon>
        <taxon>Viridiplantae</taxon>
        <taxon>Chlorophyta</taxon>
        <taxon>core chlorophytes</taxon>
        <taxon>Chlorophyceae</taxon>
        <taxon>CS clade</taxon>
        <taxon>Sphaeropleales</taxon>
        <taxon>Selenastraceae</taxon>
        <taxon>Monoraphidium</taxon>
    </lineage>
</organism>
<dbReference type="Proteomes" id="UP000054498">
    <property type="component" value="Unassembled WGS sequence"/>
</dbReference>
<dbReference type="KEGG" id="mng:MNEG_4769"/>
<feature type="region of interest" description="Disordered" evidence="1">
    <location>
        <begin position="1"/>
        <end position="38"/>
    </location>
</feature>
<evidence type="ECO:0000313" key="2">
    <source>
        <dbReference type="EMBL" id="KIZ03187.1"/>
    </source>
</evidence>
<keyword evidence="3" id="KW-1185">Reference proteome</keyword>
<feature type="region of interest" description="Disordered" evidence="1">
    <location>
        <begin position="301"/>
        <end position="355"/>
    </location>
</feature>
<feature type="compositionally biased region" description="Acidic residues" evidence="1">
    <location>
        <begin position="301"/>
        <end position="343"/>
    </location>
</feature>
<dbReference type="GeneID" id="25737646"/>